<reference evidence="1 3" key="1">
    <citation type="submission" date="2015-11" db="EMBL/GenBank/DDBJ databases">
        <title>Complete Genome Sequence of Kocuria flava strain HO-9041.</title>
        <authorList>
            <person name="Zhou M."/>
            <person name="Dai J."/>
        </authorList>
    </citation>
    <scope>NUCLEOTIDE SEQUENCE [LARGE SCALE GENOMIC DNA]</scope>
    <source>
        <strain evidence="1 3">HO-9041</strain>
    </source>
</reference>
<dbReference type="AlphaFoldDB" id="A0A0U3HZA5"/>
<protein>
    <submittedName>
        <fullName evidence="1">Uncharacterized protein</fullName>
    </submittedName>
</protein>
<keyword evidence="4" id="KW-1185">Reference proteome</keyword>
<gene>
    <name evidence="1" type="ORF">AS188_15070</name>
    <name evidence="2" type="ORF">KFL01_27690</name>
</gene>
<dbReference type="Proteomes" id="UP000057181">
    <property type="component" value="Chromosome"/>
</dbReference>
<dbReference type="KEGG" id="kfv:AS188_15070"/>
<organism evidence="1 3">
    <name type="scientific">Kocuria flava</name>
    <dbReference type="NCBI Taxonomy" id="446860"/>
    <lineage>
        <taxon>Bacteria</taxon>
        <taxon>Bacillati</taxon>
        <taxon>Actinomycetota</taxon>
        <taxon>Actinomycetes</taxon>
        <taxon>Micrococcales</taxon>
        <taxon>Micrococcaceae</taxon>
        <taxon>Kocuria</taxon>
    </lineage>
</organism>
<evidence type="ECO:0000313" key="3">
    <source>
        <dbReference type="Proteomes" id="UP000057181"/>
    </source>
</evidence>
<sequence>MAPHNIGQAYHLLDLLLPNDIRMARPLWGSMTPGQQMRHQLEQARPCTKRLLAAAGIDTSPDSLRWKDFAELGWCADPALNQPAKMSSARDSME</sequence>
<proteinExistence type="predicted"/>
<reference evidence="2 4" key="2">
    <citation type="submission" date="2019-07" db="EMBL/GenBank/DDBJ databases">
        <title>Whole genome shotgun sequence of Kocuria flava NBRC 107626.</title>
        <authorList>
            <person name="Hosoyama A."/>
            <person name="Uohara A."/>
            <person name="Ohji S."/>
            <person name="Ichikawa N."/>
        </authorList>
    </citation>
    <scope>NUCLEOTIDE SEQUENCE [LARGE SCALE GENOMIC DNA]</scope>
    <source>
        <strain evidence="2 4">NBRC 107626</strain>
    </source>
</reference>
<evidence type="ECO:0000313" key="2">
    <source>
        <dbReference type="EMBL" id="GEO93463.1"/>
    </source>
</evidence>
<dbReference type="EMBL" id="BJZR01000120">
    <property type="protein sequence ID" value="GEO93463.1"/>
    <property type="molecule type" value="Genomic_DNA"/>
</dbReference>
<dbReference type="EMBL" id="CP013254">
    <property type="protein sequence ID" value="ALU40847.1"/>
    <property type="molecule type" value="Genomic_DNA"/>
</dbReference>
<evidence type="ECO:0000313" key="4">
    <source>
        <dbReference type="Proteomes" id="UP000321155"/>
    </source>
</evidence>
<accession>A0A0U3HZA5</accession>
<name>A0A0U3HZA5_9MICC</name>
<evidence type="ECO:0000313" key="1">
    <source>
        <dbReference type="EMBL" id="ALU40847.1"/>
    </source>
</evidence>
<dbReference type="Proteomes" id="UP000321155">
    <property type="component" value="Unassembled WGS sequence"/>
</dbReference>